<dbReference type="VEuPathDB" id="FungiDB:Z518_06180"/>
<dbReference type="EMBL" id="KN847478">
    <property type="protein sequence ID" value="KIX05308.1"/>
    <property type="molecule type" value="Genomic_DNA"/>
</dbReference>
<proteinExistence type="predicted"/>
<reference evidence="2 3" key="1">
    <citation type="submission" date="2015-01" db="EMBL/GenBank/DDBJ databases">
        <title>The Genome Sequence of Rhinocladiella mackenzie CBS 650.93.</title>
        <authorList>
            <consortium name="The Broad Institute Genomics Platform"/>
            <person name="Cuomo C."/>
            <person name="de Hoog S."/>
            <person name="Gorbushina A."/>
            <person name="Stielow B."/>
            <person name="Teixiera M."/>
            <person name="Abouelleil A."/>
            <person name="Chapman S.B."/>
            <person name="Priest M."/>
            <person name="Young S.K."/>
            <person name="Wortman J."/>
            <person name="Nusbaum C."/>
            <person name="Birren B."/>
        </authorList>
    </citation>
    <scope>NUCLEOTIDE SEQUENCE [LARGE SCALE GENOMIC DNA]</scope>
    <source>
        <strain evidence="2 3">CBS 650.93</strain>
    </source>
</reference>
<feature type="compositionally biased region" description="Acidic residues" evidence="1">
    <location>
        <begin position="58"/>
        <end position="75"/>
    </location>
</feature>
<dbReference type="GeneID" id="25294251"/>
<gene>
    <name evidence="2" type="ORF">Z518_06180</name>
</gene>
<dbReference type="RefSeq" id="XP_013272444.1">
    <property type="nucleotide sequence ID" value="XM_013416990.1"/>
</dbReference>
<dbReference type="Proteomes" id="UP000053617">
    <property type="component" value="Unassembled WGS sequence"/>
</dbReference>
<dbReference type="OrthoDB" id="66964at2759"/>
<evidence type="ECO:0000313" key="2">
    <source>
        <dbReference type="EMBL" id="KIX05308.1"/>
    </source>
</evidence>
<dbReference type="AlphaFoldDB" id="A0A0D2H4F8"/>
<feature type="compositionally biased region" description="Basic and acidic residues" evidence="1">
    <location>
        <begin position="138"/>
        <end position="148"/>
    </location>
</feature>
<dbReference type="STRING" id="1442369.A0A0D2H4F8"/>
<accession>A0A0D2H4F8</accession>
<name>A0A0D2H4F8_9EURO</name>
<organism evidence="2 3">
    <name type="scientific">Rhinocladiella mackenziei CBS 650.93</name>
    <dbReference type="NCBI Taxonomy" id="1442369"/>
    <lineage>
        <taxon>Eukaryota</taxon>
        <taxon>Fungi</taxon>
        <taxon>Dikarya</taxon>
        <taxon>Ascomycota</taxon>
        <taxon>Pezizomycotina</taxon>
        <taxon>Eurotiomycetes</taxon>
        <taxon>Chaetothyriomycetidae</taxon>
        <taxon>Chaetothyriales</taxon>
        <taxon>Herpotrichiellaceae</taxon>
        <taxon>Rhinocladiella</taxon>
    </lineage>
</organism>
<sequence length="434" mass="49144">MISPLSAADLDANPAFAKTWQYITTEILERDASSKKTNEARRRYEGLNPLVISRADGNEEDSKEDGLEESLDDAEENTKKKKDLEEQLHAFRVKRFKMDILCEVLADLPYHFEVQGRSQSQDDNRGPEQSMPAEEMERDSSTHADADFKTQQQHHQSLPALRDLLLLIPAYLDATRTRTLDKIENFPPEPLVSGHSLSLGVEEQSLLSHDIEQFKTNIPTIAALMSSRFIELEKSLCAIARVAIEDGDEDVHKHLQPQPQSLTAILTPQISCLSNLRDTVLPSHLTQLTNTVQTLLTLQRVLLRVQIQHLEAHKHGAISRLNLARATFLSTVASTMDLKVRVMLLEARRDLESSAEAQERRAWIKRKTKTLEGEEEKLDGRKAELEVVLGEYETTDPTPELGMSVMRKLGTKYREVEGEMEAVKGDIRRLEARI</sequence>
<evidence type="ECO:0000256" key="1">
    <source>
        <dbReference type="SAM" id="MobiDB-lite"/>
    </source>
</evidence>
<keyword evidence="3" id="KW-1185">Reference proteome</keyword>
<feature type="region of interest" description="Disordered" evidence="1">
    <location>
        <begin position="52"/>
        <end position="80"/>
    </location>
</feature>
<dbReference type="HOGENOM" id="CLU_039528_0_0_1"/>
<protein>
    <submittedName>
        <fullName evidence="2">Uncharacterized protein</fullName>
    </submittedName>
</protein>
<feature type="region of interest" description="Disordered" evidence="1">
    <location>
        <begin position="115"/>
        <end position="154"/>
    </location>
</feature>
<evidence type="ECO:0000313" key="3">
    <source>
        <dbReference type="Proteomes" id="UP000053617"/>
    </source>
</evidence>